<dbReference type="GO" id="GO:0005524">
    <property type="term" value="F:ATP binding"/>
    <property type="evidence" value="ECO:0007669"/>
    <property type="project" value="UniProtKB-KW"/>
</dbReference>
<sequence>MGIAGIDFVDLQYIDLNGFLRSVTVPYKSYVEKVKGFVGAFDGSSVEGFQPINKSDMFLKADEKTYSVLPWNEKKARVLTEIYDFYGKRYQKDPRYIASLVTNYIKEQGFSPLVGTEIEFFLFSSVSIDIENPIRGLGYSLSSIEQPWDIDTLTLRTKKAYHHAEPNDKLAKTREDIINSFEKMGYGFEASHHEVAVSQNEVSVKAGDPLFVADEVITFKYVARNVAIQNNLIPVFMPKPLFGDNGSGLHFHLSLWDLDMKKNLFLDETSNELSQLARYFIGGILHHGRSLAALVAPTTNSYHRLVPGYEAPVYLVWGHSNRSAAIRIPATAGKKNLTRIEFRSPDPTCNPYLAISATLLAGLDGIKKKIDPGDPYELDVYEMPKEKLKGNIATLPKSLDEALEELESDNEYLQPVFSMELLNSYIEIKRNESDMIRMMPNPYEIYMYLNL</sequence>
<evidence type="ECO:0000313" key="17">
    <source>
        <dbReference type="EMBL" id="AFZ70825.1"/>
    </source>
</evidence>
<keyword evidence="18" id="KW-1185">Reference proteome</keyword>
<dbReference type="InterPro" id="IPR014746">
    <property type="entry name" value="Gln_synth/guanido_kin_cat_dom"/>
</dbReference>
<dbReference type="PANTHER" id="PTHR43407:SF1">
    <property type="entry name" value="LENGSIN"/>
    <property type="match status" value="1"/>
</dbReference>
<dbReference type="GO" id="GO:0005737">
    <property type="term" value="C:cytoplasm"/>
    <property type="evidence" value="ECO:0007669"/>
    <property type="project" value="UniProtKB-SubCell"/>
</dbReference>
<evidence type="ECO:0000256" key="9">
    <source>
        <dbReference type="PIRSR" id="PIRSR604809-3"/>
    </source>
</evidence>
<evidence type="ECO:0000256" key="11">
    <source>
        <dbReference type="PROSITE-ProRule" id="PRU01330"/>
    </source>
</evidence>
<comment type="similarity">
    <text evidence="2 11 12">Belongs to the glutamine synthetase family.</text>
</comment>
<comment type="cofactor">
    <cofactor evidence="9">
        <name>Mg(2+)</name>
        <dbReference type="ChEBI" id="CHEBI:18420"/>
    </cofactor>
    <text evidence="9">Binds 2 Mg(2+) ions per subunit.</text>
</comment>
<dbReference type="InterPro" id="IPR036651">
    <property type="entry name" value="Gln_synt_N_sf"/>
</dbReference>
<feature type="domain" description="GS beta-grasp" evidence="15">
    <location>
        <begin position="4"/>
        <end position="87"/>
    </location>
</feature>
<dbReference type="Gene3D" id="3.10.20.70">
    <property type="entry name" value="Glutamine synthetase, N-terminal domain"/>
    <property type="match status" value="1"/>
</dbReference>
<feature type="binding site" evidence="8">
    <location>
        <position position="189"/>
    </location>
    <ligand>
        <name>ATP</name>
        <dbReference type="ChEBI" id="CHEBI:30616"/>
    </ligand>
</feature>
<proteinExistence type="inferred from homology"/>
<dbReference type="eggNOG" id="arCOG01909">
    <property type="taxonomic scope" value="Archaea"/>
</dbReference>
<keyword evidence="9" id="KW-0460">Magnesium</keyword>
<evidence type="ECO:0000256" key="4">
    <source>
        <dbReference type="ARBA" id="ARBA00022598"/>
    </source>
</evidence>
<evidence type="ECO:0000259" key="15">
    <source>
        <dbReference type="PROSITE" id="PS51986"/>
    </source>
</evidence>
<keyword evidence="3 13" id="KW-0963">Cytoplasm</keyword>
<evidence type="ECO:0000256" key="7">
    <source>
        <dbReference type="PIRSR" id="PIRSR604809-1"/>
    </source>
</evidence>
<dbReference type="GO" id="GO:0004356">
    <property type="term" value="F:glutamine synthetase activity"/>
    <property type="evidence" value="ECO:0007669"/>
    <property type="project" value="UniProtKB-EC"/>
</dbReference>
<dbReference type="GO" id="GO:0006542">
    <property type="term" value="P:glutamine biosynthetic process"/>
    <property type="evidence" value="ECO:0007669"/>
    <property type="project" value="InterPro"/>
</dbReference>
<evidence type="ECO:0000259" key="16">
    <source>
        <dbReference type="PROSITE" id="PS51987"/>
    </source>
</evidence>
<dbReference type="FunCoup" id="L0ACP1">
    <property type="interactions" value="103"/>
</dbReference>
<keyword evidence="4 14" id="KW-0436">Ligase</keyword>
<feature type="binding site" evidence="8">
    <location>
        <begin position="252"/>
        <end position="254"/>
    </location>
    <ligand>
        <name>ATP</name>
        <dbReference type="ChEBI" id="CHEBI:30616"/>
    </ligand>
</feature>
<dbReference type="InParanoid" id="L0ACP1"/>
<feature type="binding site" evidence="7">
    <location>
        <position position="322"/>
    </location>
    <ligand>
        <name>L-glutamate</name>
        <dbReference type="ChEBI" id="CHEBI:29985"/>
    </ligand>
</feature>
<dbReference type="KEGG" id="clg:Calag_1103"/>
<evidence type="ECO:0000256" key="2">
    <source>
        <dbReference type="ARBA" id="ARBA00009897"/>
    </source>
</evidence>
<dbReference type="SUPFAM" id="SSF54368">
    <property type="entry name" value="Glutamine synthetase, N-terminal domain"/>
    <property type="match status" value="1"/>
</dbReference>
<feature type="domain" description="GS catalytic" evidence="16">
    <location>
        <begin position="94"/>
        <end position="451"/>
    </location>
</feature>
<dbReference type="GO" id="GO:0016020">
    <property type="term" value="C:membrane"/>
    <property type="evidence" value="ECO:0007669"/>
    <property type="project" value="TreeGrafter"/>
</dbReference>
<dbReference type="PROSITE" id="PS51987">
    <property type="entry name" value="GS_CATALYTIC"/>
    <property type="match status" value="1"/>
</dbReference>
<evidence type="ECO:0000256" key="5">
    <source>
        <dbReference type="ARBA" id="ARBA00022741"/>
    </source>
</evidence>
<comment type="subcellular location">
    <subcellularLocation>
        <location evidence="1 13">Cytoplasm</location>
    </subcellularLocation>
</comment>
<feature type="binding site" evidence="7">
    <location>
        <position position="310"/>
    </location>
    <ligand>
        <name>L-glutamate</name>
        <dbReference type="ChEBI" id="CHEBI:29985"/>
    </ligand>
</feature>
<keyword evidence="6 8" id="KW-0067">ATP-binding</keyword>
<dbReference type="GO" id="GO:0046872">
    <property type="term" value="F:metal ion binding"/>
    <property type="evidence" value="ECO:0007669"/>
    <property type="project" value="UniProtKB-KW"/>
</dbReference>
<dbReference type="GO" id="GO:0019740">
    <property type="term" value="P:nitrogen utilization"/>
    <property type="evidence" value="ECO:0007669"/>
    <property type="project" value="TreeGrafter"/>
</dbReference>
<feature type="binding site" evidence="9">
    <location>
        <position position="341"/>
    </location>
    <ligand>
        <name>Mg(2+)</name>
        <dbReference type="ChEBI" id="CHEBI:18420"/>
        <label>1</label>
    </ligand>
</feature>
<dbReference type="PROSITE" id="PS00180">
    <property type="entry name" value="GLNA_1"/>
    <property type="match status" value="1"/>
</dbReference>
<feature type="modified residue" description="O-AMP-tyrosine" evidence="10">
    <location>
        <position position="381"/>
    </location>
</feature>
<dbReference type="AlphaFoldDB" id="L0ACP1"/>
<gene>
    <name evidence="17" type="ordered locus">Calag_1103</name>
</gene>
<feature type="binding site" evidence="7">
    <location>
        <begin position="245"/>
        <end position="246"/>
    </location>
    <ligand>
        <name>L-glutamate</name>
        <dbReference type="ChEBI" id="CHEBI:29985"/>
    </ligand>
</feature>
<dbReference type="EMBL" id="CP003378">
    <property type="protein sequence ID" value="AFZ70825.1"/>
    <property type="molecule type" value="Genomic_DNA"/>
</dbReference>
<evidence type="ECO:0000256" key="14">
    <source>
        <dbReference type="RuleBase" id="RU004356"/>
    </source>
</evidence>
<keyword evidence="5 8" id="KW-0547">Nucleotide-binding</keyword>
<dbReference type="HOGENOM" id="CLU_017290_1_2_2"/>
<feature type="binding site" evidence="9">
    <location>
        <position position="201"/>
    </location>
    <ligand>
        <name>Mg(2+)</name>
        <dbReference type="ChEBI" id="CHEBI:18420"/>
        <label>1</label>
    </ligand>
</feature>
<feature type="binding site" evidence="9">
    <location>
        <position position="117"/>
    </location>
    <ligand>
        <name>Mg(2+)</name>
        <dbReference type="ChEBI" id="CHEBI:18420"/>
        <label>1</label>
    </ligand>
</feature>
<comment type="catalytic activity">
    <reaction evidence="14">
        <text>L-glutamate + NH4(+) + ATP = L-glutamine + ADP + phosphate + H(+)</text>
        <dbReference type="Rhea" id="RHEA:16169"/>
        <dbReference type="ChEBI" id="CHEBI:15378"/>
        <dbReference type="ChEBI" id="CHEBI:28938"/>
        <dbReference type="ChEBI" id="CHEBI:29985"/>
        <dbReference type="ChEBI" id="CHEBI:30616"/>
        <dbReference type="ChEBI" id="CHEBI:43474"/>
        <dbReference type="ChEBI" id="CHEBI:58359"/>
        <dbReference type="ChEBI" id="CHEBI:456216"/>
        <dbReference type="EC" id="6.3.1.2"/>
    </reaction>
</comment>
<dbReference type="SUPFAM" id="SSF55931">
    <property type="entry name" value="Glutamine synthetase/guanido kinase"/>
    <property type="match status" value="1"/>
</dbReference>
<dbReference type="EC" id="6.3.1.2" evidence="14"/>
<dbReference type="NCBIfam" id="TIGR00653">
    <property type="entry name" value="GlnA"/>
    <property type="match status" value="1"/>
</dbReference>
<dbReference type="Proteomes" id="UP000010469">
    <property type="component" value="Chromosome"/>
</dbReference>
<dbReference type="PANTHER" id="PTHR43407">
    <property type="entry name" value="GLUTAMINE SYNTHETASE"/>
    <property type="match status" value="1"/>
</dbReference>
<dbReference type="InterPro" id="IPR027302">
    <property type="entry name" value="Gln_synth_N_conserv_site"/>
</dbReference>
<keyword evidence="10" id="KW-0597">Phosphoprotein</keyword>
<dbReference type="SMART" id="SM01230">
    <property type="entry name" value="Gln-synt_C"/>
    <property type="match status" value="1"/>
</dbReference>
<dbReference type="InterPro" id="IPR008146">
    <property type="entry name" value="Gln_synth_cat_dom"/>
</dbReference>
<feature type="binding site" evidence="8">
    <location>
        <position position="322"/>
    </location>
    <ligand>
        <name>ATP</name>
        <dbReference type="ChEBI" id="CHEBI:30616"/>
    </ligand>
</feature>
<dbReference type="InterPro" id="IPR004809">
    <property type="entry name" value="Gln_synth_I"/>
</dbReference>
<evidence type="ECO:0000256" key="13">
    <source>
        <dbReference type="RuleBase" id="RU000385"/>
    </source>
</evidence>
<feature type="binding site" evidence="9">
    <location>
        <position position="250"/>
    </location>
    <ligand>
        <name>Mg(2+)</name>
        <dbReference type="ChEBI" id="CHEBI:18420"/>
        <label>1</label>
    </ligand>
</feature>
<feature type="binding site" evidence="7">
    <location>
        <position position="343"/>
    </location>
    <ligand>
        <name>L-glutamate</name>
        <dbReference type="ChEBI" id="CHEBI:29985"/>
    </ligand>
</feature>
<dbReference type="Pfam" id="PF00120">
    <property type="entry name" value="Gln-synt_C"/>
    <property type="match status" value="1"/>
</dbReference>
<dbReference type="STRING" id="1056495.Calag_1103"/>
<evidence type="ECO:0000256" key="12">
    <source>
        <dbReference type="RuleBase" id="RU000384"/>
    </source>
</evidence>
<protein>
    <recommendedName>
        <fullName evidence="14">Glutamine synthetase</fullName>
        <ecNumber evidence="14">6.3.1.2</ecNumber>
    </recommendedName>
</protein>
<dbReference type="Pfam" id="PF03951">
    <property type="entry name" value="Gln-synt_N"/>
    <property type="match status" value="1"/>
</dbReference>
<evidence type="ECO:0000313" key="18">
    <source>
        <dbReference type="Proteomes" id="UP000010469"/>
    </source>
</evidence>
<keyword evidence="9" id="KW-0479">Metal-binding</keyword>
<feature type="binding site" evidence="9">
    <location>
        <position position="194"/>
    </location>
    <ligand>
        <name>Mg(2+)</name>
        <dbReference type="ChEBI" id="CHEBI:18420"/>
        <label>1</label>
    </ligand>
</feature>
<evidence type="ECO:0000256" key="10">
    <source>
        <dbReference type="PIRSR" id="PIRSR604809-50"/>
    </source>
</evidence>
<organism evidence="17 18">
    <name type="scientific">Caldisphaera lagunensis (strain DSM 15908 / JCM 11604 / ANMR 0165 / IC-154)</name>
    <dbReference type="NCBI Taxonomy" id="1056495"/>
    <lineage>
        <taxon>Archaea</taxon>
        <taxon>Thermoproteota</taxon>
        <taxon>Thermoprotei</taxon>
        <taxon>Acidilobales</taxon>
        <taxon>Caldisphaeraceae</taxon>
        <taxon>Caldisphaera</taxon>
    </lineage>
</organism>
<dbReference type="PROSITE" id="PS51986">
    <property type="entry name" value="GS_BETA_GRASP"/>
    <property type="match status" value="1"/>
</dbReference>
<dbReference type="PROSITE" id="PS00181">
    <property type="entry name" value="GLNA_ATP"/>
    <property type="match status" value="1"/>
</dbReference>
<accession>L0ACP1</accession>
<name>L0ACP1_CALLD</name>
<dbReference type="InterPro" id="IPR008147">
    <property type="entry name" value="Gln_synt_N"/>
</dbReference>
<reference evidence="18" key="1">
    <citation type="submission" date="2012-03" db="EMBL/GenBank/DDBJ databases">
        <title>Complete genome of Caldisphaera lagunensis DSM 15908.</title>
        <authorList>
            <person name="Lucas S."/>
            <person name="Copeland A."/>
            <person name="Lapidus A."/>
            <person name="Glavina del Rio T."/>
            <person name="Dalin E."/>
            <person name="Tice H."/>
            <person name="Bruce D."/>
            <person name="Goodwin L."/>
            <person name="Pitluck S."/>
            <person name="Peters L."/>
            <person name="Mikhailova N."/>
            <person name="Teshima H."/>
            <person name="Kyrpides N."/>
            <person name="Mavromatis K."/>
            <person name="Ivanova N."/>
            <person name="Brettin T."/>
            <person name="Detter J.C."/>
            <person name="Han C."/>
            <person name="Larimer F."/>
            <person name="Land M."/>
            <person name="Hauser L."/>
            <person name="Markowitz V."/>
            <person name="Cheng J.-F."/>
            <person name="Hugenholtz P."/>
            <person name="Woyke T."/>
            <person name="Wu D."/>
            <person name="Spring S."/>
            <person name="Schroeder M."/>
            <person name="Brambilla E."/>
            <person name="Klenk H.-P."/>
            <person name="Eisen J.A."/>
        </authorList>
    </citation>
    <scope>NUCLEOTIDE SEQUENCE [LARGE SCALE GENOMIC DNA]</scope>
    <source>
        <strain evidence="18">DSM 15908 / JCM 11604 / IC-154</strain>
    </source>
</reference>
<evidence type="ECO:0000256" key="8">
    <source>
        <dbReference type="PIRSR" id="PIRSR604809-2"/>
    </source>
</evidence>
<evidence type="ECO:0000256" key="3">
    <source>
        <dbReference type="ARBA" id="ARBA00022490"/>
    </source>
</evidence>
<feature type="binding site" evidence="7">
    <location>
        <position position="304"/>
    </location>
    <ligand>
        <name>L-glutamate</name>
        <dbReference type="ChEBI" id="CHEBI:29985"/>
    </ligand>
</feature>
<evidence type="ECO:0000256" key="6">
    <source>
        <dbReference type="ARBA" id="ARBA00022840"/>
    </source>
</evidence>
<dbReference type="Gene3D" id="3.30.590.10">
    <property type="entry name" value="Glutamine synthetase/guanido kinase, catalytic domain"/>
    <property type="match status" value="1"/>
</dbReference>
<dbReference type="InterPro" id="IPR027303">
    <property type="entry name" value="Gln_synth_gly_rich_site"/>
</dbReference>
<feature type="binding site" evidence="9">
    <location>
        <position position="119"/>
    </location>
    <ligand>
        <name>Mg(2+)</name>
        <dbReference type="ChEBI" id="CHEBI:18420"/>
        <label>1</label>
    </ligand>
</feature>
<evidence type="ECO:0000256" key="1">
    <source>
        <dbReference type="ARBA" id="ARBA00004496"/>
    </source>
</evidence>